<keyword evidence="1" id="KW-0732">Signal</keyword>
<evidence type="ECO:0008006" key="4">
    <source>
        <dbReference type="Google" id="ProtNLM"/>
    </source>
</evidence>
<gene>
    <name evidence="2" type="ORF">P0Y65_15950</name>
</gene>
<proteinExistence type="predicted"/>
<dbReference type="EMBL" id="CP119312">
    <property type="protein sequence ID" value="WEK03670.1"/>
    <property type="molecule type" value="Genomic_DNA"/>
</dbReference>
<sequence>MRVLVVAMALVTFCASVQAQQPAPLVELANSRASIAALGITVEQAIGSDVYDVEGNQMGTVIRVLGDDADSSTALVLDAEGTEVTVKLLATELIENRIVASRSGLPIEHKAPFE</sequence>
<reference evidence="2" key="1">
    <citation type="submission" date="2023-03" db="EMBL/GenBank/DDBJ databases">
        <title>Andean soil-derived lignocellulolytic bacterial consortium as a source of novel taxa and putative plastic-active enzymes.</title>
        <authorList>
            <person name="Diaz-Garcia L."/>
            <person name="Chuvochina M."/>
            <person name="Feuerriegel G."/>
            <person name="Bunk B."/>
            <person name="Sproer C."/>
            <person name="Streit W.R."/>
            <person name="Rodriguez L.M."/>
            <person name="Overmann J."/>
            <person name="Jimenez D.J."/>
        </authorList>
    </citation>
    <scope>NUCLEOTIDE SEQUENCE</scope>
    <source>
        <strain evidence="2">MAG 4196</strain>
    </source>
</reference>
<name>A0AAJ5VT42_9HYPH</name>
<organism evidence="2 3">
    <name type="scientific">Candidatus Devosia phytovorans</name>
    <dbReference type="NCBI Taxonomy" id="3121372"/>
    <lineage>
        <taxon>Bacteria</taxon>
        <taxon>Pseudomonadati</taxon>
        <taxon>Pseudomonadota</taxon>
        <taxon>Alphaproteobacteria</taxon>
        <taxon>Hyphomicrobiales</taxon>
        <taxon>Devosiaceae</taxon>
        <taxon>Devosia</taxon>
    </lineage>
</organism>
<feature type="chain" id="PRO_5042512424" description="PRC-barrel domain-containing protein" evidence="1">
    <location>
        <begin position="20"/>
        <end position="114"/>
    </location>
</feature>
<evidence type="ECO:0000256" key="1">
    <source>
        <dbReference type="SAM" id="SignalP"/>
    </source>
</evidence>
<evidence type="ECO:0000313" key="2">
    <source>
        <dbReference type="EMBL" id="WEK03670.1"/>
    </source>
</evidence>
<evidence type="ECO:0000313" key="3">
    <source>
        <dbReference type="Proteomes" id="UP001217476"/>
    </source>
</evidence>
<feature type="signal peptide" evidence="1">
    <location>
        <begin position="1"/>
        <end position="19"/>
    </location>
</feature>
<dbReference type="Proteomes" id="UP001217476">
    <property type="component" value="Chromosome"/>
</dbReference>
<dbReference type="AlphaFoldDB" id="A0AAJ5VT42"/>
<protein>
    <recommendedName>
        <fullName evidence="4">PRC-barrel domain-containing protein</fullName>
    </recommendedName>
</protein>
<accession>A0AAJ5VT42</accession>